<dbReference type="Proteomes" id="UP001601059">
    <property type="component" value="Unassembled WGS sequence"/>
</dbReference>
<keyword evidence="3" id="KW-1185">Reference proteome</keyword>
<organism evidence="2 3">
    <name type="scientific">Cytobacillus spartinae</name>
    <dbReference type="NCBI Taxonomy" id="3299023"/>
    <lineage>
        <taxon>Bacteria</taxon>
        <taxon>Bacillati</taxon>
        <taxon>Bacillota</taxon>
        <taxon>Bacilli</taxon>
        <taxon>Bacillales</taxon>
        <taxon>Bacillaceae</taxon>
        <taxon>Cytobacillus</taxon>
    </lineage>
</organism>
<evidence type="ECO:0000313" key="2">
    <source>
        <dbReference type="EMBL" id="MFE8701257.1"/>
    </source>
</evidence>
<reference evidence="2 3" key="1">
    <citation type="submission" date="2024-08" db="EMBL/GenBank/DDBJ databases">
        <title>Two novel Cytobacillus novel species.</title>
        <authorList>
            <person name="Liu G."/>
        </authorList>
    </citation>
    <scope>NUCLEOTIDE SEQUENCE [LARGE SCALE GENOMIC DNA]</scope>
    <source>
        <strain evidence="2 3">FJAT-54145</strain>
    </source>
</reference>
<dbReference type="RefSeq" id="WP_389360576.1">
    <property type="nucleotide sequence ID" value="NZ_JBIACK010000004.1"/>
</dbReference>
<gene>
    <name evidence="1" type="ORF">ACFYKX_09845</name>
    <name evidence="2" type="ORF">ACFYKX_11680</name>
</gene>
<proteinExistence type="predicted"/>
<dbReference type="EMBL" id="JBIACK010000004">
    <property type="protein sequence ID" value="MFE8700918.1"/>
    <property type="molecule type" value="Genomic_DNA"/>
</dbReference>
<comment type="caution">
    <text evidence="2">The sequence shown here is derived from an EMBL/GenBank/DDBJ whole genome shotgun (WGS) entry which is preliminary data.</text>
</comment>
<dbReference type="EMBL" id="JBIACK010000004">
    <property type="protein sequence ID" value="MFE8701257.1"/>
    <property type="molecule type" value="Genomic_DNA"/>
</dbReference>
<name>A0ABW6KCE7_9BACI</name>
<evidence type="ECO:0000313" key="3">
    <source>
        <dbReference type="Proteomes" id="UP001601059"/>
    </source>
</evidence>
<protein>
    <submittedName>
        <fullName evidence="2">Uncharacterized protein</fullName>
    </submittedName>
</protein>
<accession>A0ABW6KCE7</accession>
<sequence>MNAQNFCSNNVVFERMVKQGLIWKDQKGYYAFEKEINFFGEEVKGEKYYLVDSYQAFLSMKNEWRHLHETLQEKMSHTIPSPWRIEYFKGLLLALCVADYKLAKLEELHVELKQGHFKSPRQMEEWVSDCSNLESFTDSIHELVYDSPLKVLKNTLQRIDTMLAMDSLGIHQWLGAAEPTDVKDVKEAQ</sequence>
<evidence type="ECO:0000313" key="1">
    <source>
        <dbReference type="EMBL" id="MFE8700918.1"/>
    </source>
</evidence>